<gene>
    <name evidence="2" type="ORF">GRX01_03465</name>
</gene>
<evidence type="ECO:0000313" key="2">
    <source>
        <dbReference type="EMBL" id="MXR40416.1"/>
    </source>
</evidence>
<protein>
    <submittedName>
        <fullName evidence="2">Methyltransferase domain-containing protein</fullName>
    </submittedName>
</protein>
<dbReference type="InterPro" id="IPR041698">
    <property type="entry name" value="Methyltransf_25"/>
</dbReference>
<keyword evidence="2" id="KW-0489">Methyltransferase</keyword>
<dbReference type="Pfam" id="PF13649">
    <property type="entry name" value="Methyltransf_25"/>
    <property type="match status" value="1"/>
</dbReference>
<dbReference type="RefSeq" id="WP_159663490.1">
    <property type="nucleotide sequence ID" value="NZ_WUUS01000002.1"/>
</dbReference>
<dbReference type="InterPro" id="IPR029063">
    <property type="entry name" value="SAM-dependent_MTases_sf"/>
</dbReference>
<proteinExistence type="predicted"/>
<evidence type="ECO:0000259" key="1">
    <source>
        <dbReference type="Pfam" id="PF13649"/>
    </source>
</evidence>
<dbReference type="AlphaFoldDB" id="A0A6B0SS48"/>
<keyword evidence="2" id="KW-0808">Transferase</keyword>
<dbReference type="GO" id="GO:0008168">
    <property type="term" value="F:methyltransferase activity"/>
    <property type="evidence" value="ECO:0007669"/>
    <property type="project" value="UniProtKB-KW"/>
</dbReference>
<sequence>MNSDRLQAEFMDTVFKSADRDDVDYYVDRATAVDGPVLELGCGTGRIYLELLAEGVNADGIDLSSDSLTVLREKANERGLEPRVWQGDMTEFTSNKEYALVTCPFNAIQELTTIEQQQALLESVYDALAPGGTFIFDTFVPDFQYIAEAWDEWQQRTIEFQDEPIEYHTRTRIVDEVAQEYISEKKAHTQDGDQLFSFQGRATLLPFREIELLARLSPFDAWEVTGDYTDEPLSDEHSAQVWTLERTSPCE</sequence>
<dbReference type="CDD" id="cd02440">
    <property type="entry name" value="AdoMet_MTases"/>
    <property type="match status" value="1"/>
</dbReference>
<reference evidence="2 3" key="1">
    <citation type="submission" date="2019-12" db="EMBL/GenBank/DDBJ databases">
        <title>Isolation and characterization of three novel carbon monoxide-oxidizing members of Halobacteria from salione crusts and soils.</title>
        <authorList>
            <person name="Myers M.R."/>
            <person name="King G.M."/>
        </authorList>
    </citation>
    <scope>NUCLEOTIDE SEQUENCE [LARGE SCALE GENOMIC DNA]</scope>
    <source>
        <strain evidence="2 3">WSA2</strain>
    </source>
</reference>
<comment type="caution">
    <text evidence="2">The sequence shown here is derived from an EMBL/GenBank/DDBJ whole genome shotgun (WGS) entry which is preliminary data.</text>
</comment>
<feature type="domain" description="Methyltransferase" evidence="1">
    <location>
        <begin position="37"/>
        <end position="132"/>
    </location>
</feature>
<dbReference type="GO" id="GO:0032259">
    <property type="term" value="P:methylation"/>
    <property type="evidence" value="ECO:0007669"/>
    <property type="project" value="UniProtKB-KW"/>
</dbReference>
<name>A0A6B0SS48_9EURY</name>
<dbReference type="Gene3D" id="2.20.25.110">
    <property type="entry name" value="S-adenosyl-L-methionine-dependent methyltransferases"/>
    <property type="match status" value="1"/>
</dbReference>
<dbReference type="OrthoDB" id="147504at2157"/>
<dbReference type="Proteomes" id="UP000437065">
    <property type="component" value="Unassembled WGS sequence"/>
</dbReference>
<dbReference type="SUPFAM" id="SSF53335">
    <property type="entry name" value="S-adenosyl-L-methionine-dependent methyltransferases"/>
    <property type="match status" value="1"/>
</dbReference>
<dbReference type="Gene3D" id="3.40.50.150">
    <property type="entry name" value="Vaccinia Virus protein VP39"/>
    <property type="match status" value="1"/>
</dbReference>
<organism evidence="2 3">
    <name type="scientific">Halobaculum saliterrae</name>
    <dbReference type="NCBI Taxonomy" id="2073113"/>
    <lineage>
        <taxon>Archaea</taxon>
        <taxon>Methanobacteriati</taxon>
        <taxon>Methanobacteriota</taxon>
        <taxon>Stenosarchaea group</taxon>
        <taxon>Halobacteria</taxon>
        <taxon>Halobacteriales</taxon>
        <taxon>Haloferacaceae</taxon>
        <taxon>Halobaculum</taxon>
    </lineage>
</organism>
<evidence type="ECO:0000313" key="3">
    <source>
        <dbReference type="Proteomes" id="UP000437065"/>
    </source>
</evidence>
<dbReference type="EMBL" id="WUUS01000002">
    <property type="protein sequence ID" value="MXR40416.1"/>
    <property type="molecule type" value="Genomic_DNA"/>
</dbReference>
<keyword evidence="3" id="KW-1185">Reference proteome</keyword>
<accession>A0A6B0SS48</accession>